<dbReference type="EMBL" id="JANARS010000005">
    <property type="protein sequence ID" value="MCP3422715.1"/>
    <property type="molecule type" value="Genomic_DNA"/>
</dbReference>
<sequence>MNRIARVACAAAAALALASPTLVAPASSAPDQTDQGASQAAQTYKVTASINTSEAVAGEDTVRVSGKAKPKAAGQKVVLQQRPEGSKRWRKSGTAKIKSSGKFVLEDEPSRPGVRFYRVLKPAADGVKAGTSRELQLDVWGWEQLTWRTPGANTGVLIGAGTEFGTEFFDDSLLLQTPGKPGYVEYTLGRKCRSLRATYALTDGSATGASGFVTVSVDGVAKVTHALATGTIIGDYVVDVTGAFRIRFDMSGSASPAGASAVGDPEVLCLP</sequence>
<evidence type="ECO:0000313" key="4">
    <source>
        <dbReference type="Proteomes" id="UP001204524"/>
    </source>
</evidence>
<keyword evidence="2" id="KW-0732">Signal</keyword>
<organism evidence="3 4">
    <name type="scientific">Nocardioides pinisoli</name>
    <dbReference type="NCBI Taxonomy" id="2950279"/>
    <lineage>
        <taxon>Bacteria</taxon>
        <taxon>Bacillati</taxon>
        <taxon>Actinomycetota</taxon>
        <taxon>Actinomycetes</taxon>
        <taxon>Propionibacteriales</taxon>
        <taxon>Nocardioidaceae</taxon>
        <taxon>Nocardioides</taxon>
    </lineage>
</organism>
<proteinExistence type="predicted"/>
<evidence type="ECO:0008006" key="5">
    <source>
        <dbReference type="Google" id="ProtNLM"/>
    </source>
</evidence>
<dbReference type="RefSeq" id="WP_254181909.1">
    <property type="nucleotide sequence ID" value="NZ_JANARS010000005.1"/>
</dbReference>
<gene>
    <name evidence="3" type="ORF">NCI01_13010</name>
</gene>
<reference evidence="3 4" key="1">
    <citation type="submission" date="2022-06" db="EMBL/GenBank/DDBJ databases">
        <authorList>
            <person name="So Y."/>
        </authorList>
    </citation>
    <scope>NUCLEOTIDE SEQUENCE [LARGE SCALE GENOMIC DNA]</scope>
    <source>
        <strain evidence="3 4">STR3</strain>
    </source>
</reference>
<feature type="chain" id="PRO_5045446206" description="Glycosyl hydrolase family 98 putative carbohydrate-binding module domain-containing protein" evidence="2">
    <location>
        <begin position="25"/>
        <end position="271"/>
    </location>
</feature>
<feature type="signal peptide" evidence="2">
    <location>
        <begin position="1"/>
        <end position="24"/>
    </location>
</feature>
<evidence type="ECO:0000256" key="2">
    <source>
        <dbReference type="SAM" id="SignalP"/>
    </source>
</evidence>
<keyword evidence="4" id="KW-1185">Reference proteome</keyword>
<comment type="caution">
    <text evidence="3">The sequence shown here is derived from an EMBL/GenBank/DDBJ whole genome shotgun (WGS) entry which is preliminary data.</text>
</comment>
<feature type="region of interest" description="Disordered" evidence="1">
    <location>
        <begin position="61"/>
        <end position="93"/>
    </location>
</feature>
<evidence type="ECO:0000313" key="3">
    <source>
        <dbReference type="EMBL" id="MCP3422715.1"/>
    </source>
</evidence>
<evidence type="ECO:0000256" key="1">
    <source>
        <dbReference type="SAM" id="MobiDB-lite"/>
    </source>
</evidence>
<protein>
    <recommendedName>
        <fullName evidence="5">Glycosyl hydrolase family 98 putative carbohydrate-binding module domain-containing protein</fullName>
    </recommendedName>
</protein>
<accession>A0ABT1KY72</accession>
<name>A0ABT1KY72_9ACTN</name>
<dbReference type="Proteomes" id="UP001204524">
    <property type="component" value="Unassembled WGS sequence"/>
</dbReference>